<evidence type="ECO:0000256" key="14">
    <source>
        <dbReference type="SAM" id="Coils"/>
    </source>
</evidence>
<dbReference type="InterPro" id="IPR000014">
    <property type="entry name" value="PAS"/>
</dbReference>
<dbReference type="Pfam" id="PF02518">
    <property type="entry name" value="HATPase_c"/>
    <property type="match status" value="1"/>
</dbReference>
<dbReference type="InterPro" id="IPR003660">
    <property type="entry name" value="HAMP_dom"/>
</dbReference>
<evidence type="ECO:0000256" key="15">
    <source>
        <dbReference type="SAM" id="MobiDB-lite"/>
    </source>
</evidence>
<comment type="subcellular location">
    <subcellularLocation>
        <location evidence="2 13">Cell membrane</location>
        <topology evidence="2 13">Multi-pass membrane protein</topology>
    </subcellularLocation>
</comment>
<dbReference type="SMART" id="SM00388">
    <property type="entry name" value="HisKA"/>
    <property type="match status" value="1"/>
</dbReference>
<evidence type="ECO:0000256" key="8">
    <source>
        <dbReference type="ARBA" id="ARBA00022777"/>
    </source>
</evidence>
<evidence type="ECO:0000313" key="20">
    <source>
        <dbReference type="EMBL" id="GHD47418.1"/>
    </source>
</evidence>
<evidence type="ECO:0000256" key="11">
    <source>
        <dbReference type="ARBA" id="ARBA00023012"/>
    </source>
</evidence>
<evidence type="ECO:0000256" key="10">
    <source>
        <dbReference type="ARBA" id="ARBA00022989"/>
    </source>
</evidence>
<dbReference type="SUPFAM" id="SSF47384">
    <property type="entry name" value="Homodimeric domain of signal transducing histidine kinase"/>
    <property type="match status" value="1"/>
</dbReference>
<dbReference type="GO" id="GO:0009399">
    <property type="term" value="P:nitrogen fixation"/>
    <property type="evidence" value="ECO:0007669"/>
    <property type="project" value="UniProtKB-UniRule"/>
</dbReference>
<dbReference type="Gene3D" id="3.30.565.10">
    <property type="entry name" value="Histidine kinase-like ATPase, C-terminal domain"/>
    <property type="match status" value="1"/>
</dbReference>
<dbReference type="GO" id="GO:0000155">
    <property type="term" value="F:phosphorelay sensor kinase activity"/>
    <property type="evidence" value="ECO:0007669"/>
    <property type="project" value="InterPro"/>
</dbReference>
<dbReference type="Pfam" id="PF00672">
    <property type="entry name" value="HAMP"/>
    <property type="match status" value="1"/>
</dbReference>
<evidence type="ECO:0000256" key="4">
    <source>
        <dbReference type="ARBA" id="ARBA00022553"/>
    </source>
</evidence>
<name>A0A918XRE4_9PROT</name>
<dbReference type="SMART" id="SM00091">
    <property type="entry name" value="PAS"/>
    <property type="match status" value="1"/>
</dbReference>
<dbReference type="Gene3D" id="1.10.287.130">
    <property type="match status" value="1"/>
</dbReference>
<dbReference type="InterPro" id="IPR003661">
    <property type="entry name" value="HisK_dim/P_dom"/>
</dbReference>
<dbReference type="InterPro" id="IPR036890">
    <property type="entry name" value="HATPase_C_sf"/>
</dbReference>
<dbReference type="Proteomes" id="UP000630353">
    <property type="component" value="Unassembled WGS sequence"/>
</dbReference>
<dbReference type="CDD" id="cd00130">
    <property type="entry name" value="PAS"/>
    <property type="match status" value="1"/>
</dbReference>
<reference evidence="20" key="1">
    <citation type="journal article" date="2014" name="Int. J. Syst. Evol. Microbiol.">
        <title>Complete genome sequence of Corynebacterium casei LMG S-19264T (=DSM 44701T), isolated from a smear-ripened cheese.</title>
        <authorList>
            <consortium name="US DOE Joint Genome Institute (JGI-PGF)"/>
            <person name="Walter F."/>
            <person name="Albersmeier A."/>
            <person name="Kalinowski J."/>
            <person name="Ruckert C."/>
        </authorList>
    </citation>
    <scope>NUCLEOTIDE SEQUENCE</scope>
    <source>
        <strain evidence="20">KCTC 42651</strain>
    </source>
</reference>
<dbReference type="EC" id="2.7.13.3" evidence="13"/>
<comment type="catalytic activity">
    <reaction evidence="1 13">
        <text>ATP + protein L-histidine = ADP + protein N-phospho-L-histidine.</text>
        <dbReference type="EC" id="2.7.13.3"/>
    </reaction>
</comment>
<dbReference type="InterPro" id="IPR017232">
    <property type="entry name" value="NtrY"/>
</dbReference>
<feature type="transmembrane region" description="Helical" evidence="16">
    <location>
        <begin position="120"/>
        <end position="145"/>
    </location>
</feature>
<dbReference type="SUPFAM" id="SSF55785">
    <property type="entry name" value="PYP-like sensor domain (PAS domain)"/>
    <property type="match status" value="1"/>
</dbReference>
<feature type="coiled-coil region" evidence="14">
    <location>
        <begin position="378"/>
        <end position="409"/>
    </location>
</feature>
<organism evidence="20 21">
    <name type="scientific">Thalassobaculum fulvum</name>
    <dbReference type="NCBI Taxonomy" id="1633335"/>
    <lineage>
        <taxon>Bacteria</taxon>
        <taxon>Pseudomonadati</taxon>
        <taxon>Pseudomonadota</taxon>
        <taxon>Alphaproteobacteria</taxon>
        <taxon>Rhodospirillales</taxon>
        <taxon>Thalassobaculaceae</taxon>
        <taxon>Thalassobaculum</taxon>
    </lineage>
</organism>
<keyword evidence="6 13" id="KW-0812">Transmembrane</keyword>
<dbReference type="Pfam" id="PF00512">
    <property type="entry name" value="HisKA"/>
    <property type="match status" value="1"/>
</dbReference>
<keyword evidence="14" id="KW-0175">Coiled coil</keyword>
<dbReference type="PANTHER" id="PTHR43065:SF10">
    <property type="entry name" value="PEROXIDE STRESS-ACTIVATED HISTIDINE KINASE MAK3"/>
    <property type="match status" value="1"/>
</dbReference>
<accession>A0A918XRE4</accession>
<dbReference type="InterPro" id="IPR005467">
    <property type="entry name" value="His_kinase_dom"/>
</dbReference>
<feature type="transmembrane region" description="Helical" evidence="16">
    <location>
        <begin position="48"/>
        <end position="67"/>
    </location>
</feature>
<evidence type="ECO:0000256" key="2">
    <source>
        <dbReference type="ARBA" id="ARBA00004651"/>
    </source>
</evidence>
<proteinExistence type="predicted"/>
<comment type="caution">
    <text evidence="20">The sequence shown here is derived from an EMBL/GenBank/DDBJ whole genome shotgun (WGS) entry which is preliminary data.</text>
</comment>
<evidence type="ECO:0000256" key="9">
    <source>
        <dbReference type="ARBA" id="ARBA00022840"/>
    </source>
</evidence>
<feature type="domain" description="PAS" evidence="18">
    <location>
        <begin position="409"/>
        <end position="460"/>
    </location>
</feature>
<feature type="domain" description="Histidine kinase" evidence="17">
    <location>
        <begin position="535"/>
        <end position="757"/>
    </location>
</feature>
<dbReference type="SMART" id="SM00387">
    <property type="entry name" value="HATPase_c"/>
    <property type="match status" value="1"/>
</dbReference>
<dbReference type="GO" id="GO:0005524">
    <property type="term" value="F:ATP binding"/>
    <property type="evidence" value="ECO:0007669"/>
    <property type="project" value="UniProtKB-UniRule"/>
</dbReference>
<evidence type="ECO:0000256" key="3">
    <source>
        <dbReference type="ARBA" id="ARBA00022475"/>
    </source>
</evidence>
<protein>
    <recommendedName>
        <fullName evidence="13">Nitrogen regulation protein</fullName>
        <ecNumber evidence="13">2.7.13.3</ecNumber>
    </recommendedName>
</protein>
<dbReference type="CDD" id="cd06225">
    <property type="entry name" value="HAMP"/>
    <property type="match status" value="1"/>
</dbReference>
<feature type="domain" description="HAMP" evidence="19">
    <location>
        <begin position="344"/>
        <end position="397"/>
    </location>
</feature>
<dbReference type="GO" id="GO:0005886">
    <property type="term" value="C:plasma membrane"/>
    <property type="evidence" value="ECO:0007669"/>
    <property type="project" value="UniProtKB-SubCell"/>
</dbReference>
<sequence>MTDAAAPRPNATPADDRPPEPIASATAGPPWLNGFLRWARRHDLERRLALALAILAIASGVGTAVVLTGSGPLGPEPDMVLAAVYLNIAFLLALGALVTRQLVRIWVERRRGQAGSRLHVRLAVMFAAVAITPTLIVSIFSAVFFDFGLRGWFSERVATAVNSATAVAEAYLEEHRQTIRGDALAMANDLNRDAPFLLSDPRRFDQVMSAQAAVRNLTEAVVFDGSGRVLARSKLSFSFDFEPLPERAMAQARDGEVVILTSENDDRIRALVALNQFVDAFLYVGRFVDPALLAYVERTQEAVSQYQALEGKRFDFQLTFAIVFALVALLLLLAASWVGLLLADRLARPVSALIAVAERVRAGDLSTRVSPSDAVDELATLSRAFNRMTAQLESQRSELIDANQQLDDRRRFTEAVLGGVSAGVIGLDAAGNVNLPNRSAGRLLGLDLEEAIGQPLQDLVPEFGPLIAEAKRRPWRESEDQVVVQGADDVRKTFLARIAAERDDGEIAGYVVTFDDVTELLSAQRKAAWADIARRIAHEIKNPLTPIQLSAERLKRKYLGQISSDPETFERMTETIVRQVGDIGRMVDEFSAFARMPTPVMHPESIGDLVSGAVDLQRAGRTEVDFQVTTPPEPVTVACDSRQVRQALTNLLQNAVDAIEGRRQEAPDAAAVPDGRIEVEVRRQGPRVSVTVADNGRGLPETDRDRLTEPYVTTRDKGTGLGLAIVKKIMEDHGGSVELRDRPGGGAIVSLLFEAEGPVPTETDPAPVSHGE</sequence>
<reference evidence="20" key="2">
    <citation type="submission" date="2020-09" db="EMBL/GenBank/DDBJ databases">
        <authorList>
            <person name="Sun Q."/>
            <person name="Kim S."/>
        </authorList>
    </citation>
    <scope>NUCLEOTIDE SEQUENCE</scope>
    <source>
        <strain evidence="20">KCTC 42651</strain>
    </source>
</reference>
<dbReference type="Pfam" id="PF08448">
    <property type="entry name" value="PAS_4"/>
    <property type="match status" value="1"/>
</dbReference>
<evidence type="ECO:0000256" key="13">
    <source>
        <dbReference type="PIRNR" id="PIRNR037532"/>
    </source>
</evidence>
<dbReference type="PROSITE" id="PS50109">
    <property type="entry name" value="HIS_KIN"/>
    <property type="match status" value="1"/>
</dbReference>
<keyword evidence="11 13" id="KW-0902">Two-component regulatory system</keyword>
<evidence type="ECO:0000256" key="7">
    <source>
        <dbReference type="ARBA" id="ARBA00022741"/>
    </source>
</evidence>
<gene>
    <name evidence="20" type="ORF">GCM10017083_17780</name>
</gene>
<dbReference type="SUPFAM" id="SSF55874">
    <property type="entry name" value="ATPase domain of HSP90 chaperone/DNA topoisomerase II/histidine kinase"/>
    <property type="match status" value="1"/>
</dbReference>
<dbReference type="InterPro" id="IPR045671">
    <property type="entry name" value="NtrY-like_N"/>
</dbReference>
<dbReference type="PIRSF" id="PIRSF037532">
    <property type="entry name" value="STHK_NtrY"/>
    <property type="match status" value="1"/>
</dbReference>
<keyword evidence="13" id="KW-0535">Nitrogen fixation</keyword>
<evidence type="ECO:0000256" key="1">
    <source>
        <dbReference type="ARBA" id="ARBA00000085"/>
    </source>
</evidence>
<feature type="transmembrane region" description="Helical" evidence="16">
    <location>
        <begin position="318"/>
        <end position="343"/>
    </location>
</feature>
<dbReference type="SUPFAM" id="SSF158472">
    <property type="entry name" value="HAMP domain-like"/>
    <property type="match status" value="1"/>
</dbReference>
<feature type="transmembrane region" description="Helical" evidence="16">
    <location>
        <begin position="79"/>
        <end position="99"/>
    </location>
</feature>
<dbReference type="InterPro" id="IPR036097">
    <property type="entry name" value="HisK_dim/P_sf"/>
</dbReference>
<evidence type="ECO:0000259" key="19">
    <source>
        <dbReference type="PROSITE" id="PS50885"/>
    </source>
</evidence>
<keyword evidence="12 13" id="KW-0472">Membrane</keyword>
<evidence type="ECO:0000256" key="5">
    <source>
        <dbReference type="ARBA" id="ARBA00022679"/>
    </source>
</evidence>
<dbReference type="Gene3D" id="3.30.450.20">
    <property type="entry name" value="PAS domain"/>
    <property type="match status" value="1"/>
</dbReference>
<dbReference type="InterPro" id="IPR013656">
    <property type="entry name" value="PAS_4"/>
</dbReference>
<keyword evidence="3 13" id="KW-1003">Cell membrane</keyword>
<evidence type="ECO:0000259" key="18">
    <source>
        <dbReference type="PROSITE" id="PS50112"/>
    </source>
</evidence>
<evidence type="ECO:0000256" key="6">
    <source>
        <dbReference type="ARBA" id="ARBA00022692"/>
    </source>
</evidence>
<dbReference type="PROSITE" id="PS50112">
    <property type="entry name" value="PAS"/>
    <property type="match status" value="1"/>
</dbReference>
<dbReference type="PANTHER" id="PTHR43065">
    <property type="entry name" value="SENSOR HISTIDINE KINASE"/>
    <property type="match status" value="1"/>
</dbReference>
<keyword evidence="9 13" id="KW-0067">ATP-binding</keyword>
<evidence type="ECO:0000313" key="21">
    <source>
        <dbReference type="Proteomes" id="UP000630353"/>
    </source>
</evidence>
<dbReference type="InterPro" id="IPR035965">
    <property type="entry name" value="PAS-like_dom_sf"/>
</dbReference>
<dbReference type="Gene3D" id="6.10.340.10">
    <property type="match status" value="1"/>
</dbReference>
<keyword evidence="10 16" id="KW-1133">Transmembrane helix</keyword>
<evidence type="ECO:0000256" key="12">
    <source>
        <dbReference type="ARBA" id="ARBA00023136"/>
    </source>
</evidence>
<dbReference type="AlphaFoldDB" id="A0A918XRE4"/>
<dbReference type="NCBIfam" id="TIGR00229">
    <property type="entry name" value="sensory_box"/>
    <property type="match status" value="1"/>
</dbReference>
<keyword evidence="4" id="KW-0597">Phosphoprotein</keyword>
<dbReference type="Pfam" id="PF19312">
    <property type="entry name" value="NtrY_N"/>
    <property type="match status" value="1"/>
</dbReference>
<dbReference type="InterPro" id="IPR003594">
    <property type="entry name" value="HATPase_dom"/>
</dbReference>
<evidence type="ECO:0000256" key="16">
    <source>
        <dbReference type="SAM" id="Phobius"/>
    </source>
</evidence>
<feature type="region of interest" description="Disordered" evidence="15">
    <location>
        <begin position="1"/>
        <end position="26"/>
    </location>
</feature>
<dbReference type="CDD" id="cd00082">
    <property type="entry name" value="HisKA"/>
    <property type="match status" value="1"/>
</dbReference>
<keyword evidence="7 13" id="KW-0547">Nucleotide-binding</keyword>
<keyword evidence="21" id="KW-1185">Reference proteome</keyword>
<dbReference type="PRINTS" id="PR00344">
    <property type="entry name" value="BCTRLSENSOR"/>
</dbReference>
<dbReference type="EMBL" id="BMZS01000003">
    <property type="protein sequence ID" value="GHD47418.1"/>
    <property type="molecule type" value="Genomic_DNA"/>
</dbReference>
<keyword evidence="5 13" id="KW-0808">Transferase</keyword>
<dbReference type="PROSITE" id="PS50885">
    <property type="entry name" value="HAMP"/>
    <property type="match status" value="1"/>
</dbReference>
<dbReference type="SMART" id="SM00304">
    <property type="entry name" value="HAMP"/>
    <property type="match status" value="1"/>
</dbReference>
<dbReference type="InterPro" id="IPR004358">
    <property type="entry name" value="Sig_transdc_His_kin-like_C"/>
</dbReference>
<keyword evidence="8 13" id="KW-0418">Kinase</keyword>
<evidence type="ECO:0000259" key="17">
    <source>
        <dbReference type="PROSITE" id="PS50109"/>
    </source>
</evidence>